<dbReference type="Gene3D" id="1.10.150.130">
    <property type="match status" value="1"/>
</dbReference>
<comment type="similarity">
    <text evidence="1">Belongs to the 'phage' integrase family.</text>
</comment>
<gene>
    <name evidence="7" type="ORF">SAMN03080610_00164</name>
</gene>
<protein>
    <submittedName>
        <fullName evidence="7">Site-specific recombinase XerD</fullName>
    </submittedName>
</protein>
<dbReference type="STRING" id="1120955.SAMN03080610_00164"/>
<keyword evidence="3" id="KW-0238">DNA-binding</keyword>
<sequence>MVLRMASPRRNPTTGIYELRKRVPADLREKARGRMITLPVAGEPRRVRAGAEVKVSLSTREATEAKKRFREAEVALEGFWEALRNGPQKLSHKQALALAGEVRAEWIAAFDEEPATEAIWQNVIRANALAQEGRRTPLSIPTEHERDLAIEKRFGKITDIWLSLRGLEIDSVSRWRVLEHVARSMDDVARVNRQKATGDYSDTGETNRYPEFEAPKPAAVPPSGVMFAEIIKKEAEIRSRGKDSEPLPKNTIDKFTRHTREFAKFIGSERASDTTRQKAAAWLDHMREEADKGKKLSNKTMGDKLASLKAVLGWGRQHDFGFFPEGNPVSGIRPPTARSIPQGSRTFTLVEARAILQACRAETEPERRWLPWLMAYSGARINEVAGLTRDDFFERDGDSFYHIRSNAVRRIKTRTSERRVPLHPAIVEEGFLAFLKEQKKGVRLFDNRADEALRKWVGRELLTRDVPPNHGWRHLFEDLCTNAGRRSYAEASAMAKVLPRSSRGTRTISSPCSSVSRWG</sequence>
<keyword evidence="8" id="KW-1185">Reference proteome</keyword>
<dbReference type="InterPro" id="IPR011010">
    <property type="entry name" value="DNA_brk_join_enz"/>
</dbReference>
<dbReference type="RefSeq" id="WP_200170484.1">
    <property type="nucleotide sequence ID" value="NZ_NPBC01000001.1"/>
</dbReference>
<dbReference type="PROSITE" id="PS51898">
    <property type="entry name" value="TYR_RECOMBINASE"/>
    <property type="match status" value="1"/>
</dbReference>
<dbReference type="EMBL" id="FMVW01000001">
    <property type="protein sequence ID" value="SCZ20632.1"/>
    <property type="molecule type" value="Genomic_DNA"/>
</dbReference>
<dbReference type="GO" id="GO:0006310">
    <property type="term" value="P:DNA recombination"/>
    <property type="evidence" value="ECO:0007669"/>
    <property type="project" value="UniProtKB-KW"/>
</dbReference>
<evidence type="ECO:0000313" key="7">
    <source>
        <dbReference type="EMBL" id="SCZ20632.1"/>
    </source>
</evidence>
<reference evidence="7 8" key="1">
    <citation type="submission" date="2016-10" db="EMBL/GenBank/DDBJ databases">
        <authorList>
            <person name="de Groot N.N."/>
        </authorList>
    </citation>
    <scope>NUCLEOTIDE SEQUENCE [LARGE SCALE GENOMIC DNA]</scope>
    <source>
        <strain evidence="7 8">DSM 2698</strain>
    </source>
</reference>
<dbReference type="Pfam" id="PF20172">
    <property type="entry name" value="DUF6538"/>
    <property type="match status" value="1"/>
</dbReference>
<keyword evidence="4" id="KW-0233">DNA recombination</keyword>
<dbReference type="PANTHER" id="PTHR30349">
    <property type="entry name" value="PHAGE INTEGRASE-RELATED"/>
    <property type="match status" value="1"/>
</dbReference>
<evidence type="ECO:0000256" key="4">
    <source>
        <dbReference type="ARBA" id="ARBA00023172"/>
    </source>
</evidence>
<dbReference type="InterPro" id="IPR050090">
    <property type="entry name" value="Tyrosine_recombinase_XerCD"/>
</dbReference>
<keyword evidence="2" id="KW-0229">DNA integration</keyword>
<evidence type="ECO:0000256" key="5">
    <source>
        <dbReference type="SAM" id="MobiDB-lite"/>
    </source>
</evidence>
<dbReference type="InterPro" id="IPR013762">
    <property type="entry name" value="Integrase-like_cat_sf"/>
</dbReference>
<proteinExistence type="inferred from homology"/>
<evidence type="ECO:0000256" key="2">
    <source>
        <dbReference type="ARBA" id="ARBA00022908"/>
    </source>
</evidence>
<evidence type="ECO:0000313" key="8">
    <source>
        <dbReference type="Proteomes" id="UP000199347"/>
    </source>
</evidence>
<organism evidence="7 8">
    <name type="scientific">Afifella marina DSM 2698</name>
    <dbReference type="NCBI Taxonomy" id="1120955"/>
    <lineage>
        <taxon>Bacteria</taxon>
        <taxon>Pseudomonadati</taxon>
        <taxon>Pseudomonadota</taxon>
        <taxon>Alphaproteobacteria</taxon>
        <taxon>Hyphomicrobiales</taxon>
        <taxon>Afifellaceae</taxon>
        <taxon>Afifella</taxon>
    </lineage>
</organism>
<dbReference type="Gene3D" id="1.10.443.10">
    <property type="entry name" value="Intergrase catalytic core"/>
    <property type="match status" value="1"/>
</dbReference>
<dbReference type="InterPro" id="IPR046668">
    <property type="entry name" value="DUF6538"/>
</dbReference>
<dbReference type="GO" id="GO:0015074">
    <property type="term" value="P:DNA integration"/>
    <property type="evidence" value="ECO:0007669"/>
    <property type="project" value="UniProtKB-KW"/>
</dbReference>
<dbReference type="InterPro" id="IPR002104">
    <property type="entry name" value="Integrase_catalytic"/>
</dbReference>
<dbReference type="GO" id="GO:0003677">
    <property type="term" value="F:DNA binding"/>
    <property type="evidence" value="ECO:0007669"/>
    <property type="project" value="UniProtKB-KW"/>
</dbReference>
<evidence type="ECO:0000256" key="1">
    <source>
        <dbReference type="ARBA" id="ARBA00008857"/>
    </source>
</evidence>
<dbReference type="Proteomes" id="UP000199347">
    <property type="component" value="Unassembled WGS sequence"/>
</dbReference>
<evidence type="ECO:0000256" key="3">
    <source>
        <dbReference type="ARBA" id="ARBA00023125"/>
    </source>
</evidence>
<evidence type="ECO:0000259" key="6">
    <source>
        <dbReference type="PROSITE" id="PS51898"/>
    </source>
</evidence>
<dbReference type="SUPFAM" id="SSF56349">
    <property type="entry name" value="DNA breaking-rejoining enzymes"/>
    <property type="match status" value="1"/>
</dbReference>
<dbReference type="InterPro" id="IPR010998">
    <property type="entry name" value="Integrase_recombinase_N"/>
</dbReference>
<feature type="region of interest" description="Disordered" evidence="5">
    <location>
        <begin position="197"/>
        <end position="218"/>
    </location>
</feature>
<dbReference type="PANTHER" id="PTHR30349:SF41">
    <property type="entry name" value="INTEGRASE_RECOMBINASE PROTEIN MJ0367-RELATED"/>
    <property type="match status" value="1"/>
</dbReference>
<accession>A0A1G5M630</accession>
<name>A0A1G5M630_AFIMA</name>
<feature type="domain" description="Tyr recombinase" evidence="6">
    <location>
        <begin position="342"/>
        <end position="519"/>
    </location>
</feature>
<dbReference type="AlphaFoldDB" id="A0A1G5M630"/>